<evidence type="ECO:0000256" key="1">
    <source>
        <dbReference type="SAM" id="SignalP"/>
    </source>
</evidence>
<dbReference type="EMBL" id="CP003283">
    <property type="protein sequence ID" value="AFL97015.1"/>
    <property type="molecule type" value="Genomic_DNA"/>
</dbReference>
<keyword evidence="3" id="KW-1185">Reference proteome</keyword>
<feature type="signal peptide" evidence="1">
    <location>
        <begin position="1"/>
        <end position="24"/>
    </location>
</feature>
<evidence type="ECO:0008006" key="4">
    <source>
        <dbReference type="Google" id="ProtNLM"/>
    </source>
</evidence>
<dbReference type="HOGENOM" id="CLU_1720506_0_0_10"/>
<protein>
    <recommendedName>
        <fullName evidence="4">Lipocalin-like domain-containing protein</fullName>
    </recommendedName>
</protein>
<proteinExistence type="predicted"/>
<dbReference type="GeneID" id="71569110"/>
<evidence type="ECO:0000313" key="3">
    <source>
        <dbReference type="Proteomes" id="UP000006051"/>
    </source>
</evidence>
<dbReference type="PROSITE" id="PS51257">
    <property type="entry name" value="PROKAR_LIPOPROTEIN"/>
    <property type="match status" value="1"/>
</dbReference>
<sequence length="152" mass="17361">MKKIKFLSLVLVALSAVLFISCSKDDDGGNSDVQKNEIYGEWAMLHLSSSTKEGNTNYDYDENFEENCTTTIIFNKKGEYIAISRDKRQNETKECFEVGTETGTYSIEGDKLSTSQGEMKIFELNDKFLTLISHQNFNDHNITTITRFKKVK</sequence>
<feature type="chain" id="PRO_5003685340" description="Lipocalin-like domain-containing protein" evidence="1">
    <location>
        <begin position="25"/>
        <end position="152"/>
    </location>
</feature>
<gene>
    <name evidence="2" type="ordered locus">Ornrh_0819</name>
</gene>
<dbReference type="AlphaFoldDB" id="I3ZZ81"/>
<reference evidence="2 3" key="1">
    <citation type="submission" date="2012-06" db="EMBL/GenBank/DDBJ databases">
        <title>The complete genome of Ornithobacterium rhinotracheale DSM 15997.</title>
        <authorList>
            <consortium name="US DOE Joint Genome Institute (JGI-PGF)"/>
            <person name="Lucas S."/>
            <person name="Copeland A."/>
            <person name="Lapidus A."/>
            <person name="Goodwin L."/>
            <person name="Pitluck S."/>
            <person name="Peters L."/>
            <person name="Mikhailova N."/>
            <person name="Teshima H."/>
            <person name="Kyrpides N."/>
            <person name="Mavromatis K."/>
            <person name="Pagani I."/>
            <person name="Ivanova N."/>
            <person name="Ovchinnikova G."/>
            <person name="Zeytun A."/>
            <person name="Detter J.C."/>
            <person name="Han C."/>
            <person name="Land M."/>
            <person name="Hauser L."/>
            <person name="Markowitz V."/>
            <person name="Cheng J.-F."/>
            <person name="Hugenholtz P."/>
            <person name="Woyke T."/>
            <person name="Wu D."/>
            <person name="Lang E."/>
            <person name="Kopitz M."/>
            <person name="Brambilla E."/>
            <person name="Klenk H.-P."/>
            <person name="Eisen J.A."/>
        </authorList>
    </citation>
    <scope>NUCLEOTIDE SEQUENCE [LARGE SCALE GENOMIC DNA]</scope>
    <source>
        <strain evidence="3">ATCC 51463 / DSM 15997 / CCUG 23171 / LMG 9086</strain>
    </source>
</reference>
<evidence type="ECO:0000313" key="2">
    <source>
        <dbReference type="EMBL" id="AFL97015.1"/>
    </source>
</evidence>
<dbReference type="RefSeq" id="WP_014790616.1">
    <property type="nucleotide sequence ID" value="NC_018016.1"/>
</dbReference>
<keyword evidence="1" id="KW-0732">Signal</keyword>
<dbReference type="KEGG" id="orh:Ornrh_0819"/>
<dbReference type="Proteomes" id="UP000006051">
    <property type="component" value="Chromosome"/>
</dbReference>
<accession>I3ZZ81</accession>
<organism evidence="2 3">
    <name type="scientific">Ornithobacterium rhinotracheale (strain ATCC 51463 / DSM 15997 / CCUG 23171 / CIP 104009 / LMG 9086)</name>
    <dbReference type="NCBI Taxonomy" id="867902"/>
    <lineage>
        <taxon>Bacteria</taxon>
        <taxon>Pseudomonadati</taxon>
        <taxon>Bacteroidota</taxon>
        <taxon>Flavobacteriia</taxon>
        <taxon>Flavobacteriales</taxon>
        <taxon>Weeksellaceae</taxon>
        <taxon>Ornithobacterium</taxon>
    </lineage>
</organism>
<name>I3ZZ81_ORNRL</name>
<dbReference type="GeneID" id="97257527"/>